<reference evidence="2 3" key="1">
    <citation type="submission" date="2024-06" db="EMBL/GenBank/DDBJ databases">
        <authorList>
            <person name="Kaempfer P."/>
            <person name="Viver T."/>
        </authorList>
    </citation>
    <scope>NUCLEOTIDE SEQUENCE [LARGE SCALE GENOMIC DNA]</scope>
    <source>
        <strain evidence="2 3">ST-75</strain>
    </source>
</reference>
<dbReference type="Proteomes" id="UP001629059">
    <property type="component" value="Unassembled WGS sequence"/>
</dbReference>
<dbReference type="EMBL" id="JBELQB010000003">
    <property type="protein sequence ID" value="MFL9836838.1"/>
    <property type="molecule type" value="Genomic_DNA"/>
</dbReference>
<sequence length="174" mass="19956">MEKQYFKYGTGYVNIDSENLYLTNSGNWQEARELKEKSPKTKRQNSSRIAGNNLFLFIVFGGLTLGAFYMLNKASDFNILDFSTVGATVKRLGLLAAIGFVIYKYFAPELGKRYKIPLSKIESVEYWERGVRITFRNEANEPDRENIDDVETKGFDILQKLNLLPQSTTDIKNL</sequence>
<accession>A0ABW8YCB1</accession>
<feature type="transmembrane region" description="Helical" evidence="1">
    <location>
        <begin position="91"/>
        <end position="107"/>
    </location>
</feature>
<evidence type="ECO:0000313" key="3">
    <source>
        <dbReference type="Proteomes" id="UP001629059"/>
    </source>
</evidence>
<proteinExistence type="predicted"/>
<comment type="caution">
    <text evidence="2">The sequence shown here is derived from an EMBL/GenBank/DDBJ whole genome shotgun (WGS) entry which is preliminary data.</text>
</comment>
<evidence type="ECO:0000313" key="2">
    <source>
        <dbReference type="EMBL" id="MFL9836838.1"/>
    </source>
</evidence>
<keyword evidence="3" id="KW-1185">Reference proteome</keyword>
<keyword evidence="1" id="KW-1133">Transmembrane helix</keyword>
<gene>
    <name evidence="2" type="ORF">ABS768_04965</name>
</gene>
<protein>
    <recommendedName>
        <fullName evidence="4">DUF5673 domain-containing protein</fullName>
    </recommendedName>
</protein>
<dbReference type="RefSeq" id="WP_408073869.1">
    <property type="nucleotide sequence ID" value="NZ_JBELQB010000003.1"/>
</dbReference>
<keyword evidence="1" id="KW-0472">Membrane</keyword>
<keyword evidence="1" id="KW-0812">Transmembrane</keyword>
<organism evidence="2 3">
    <name type="scientific">Flavobacterium rhizophilum</name>
    <dbReference type="NCBI Taxonomy" id="3163296"/>
    <lineage>
        <taxon>Bacteria</taxon>
        <taxon>Pseudomonadati</taxon>
        <taxon>Bacteroidota</taxon>
        <taxon>Flavobacteriia</taxon>
        <taxon>Flavobacteriales</taxon>
        <taxon>Flavobacteriaceae</taxon>
        <taxon>Flavobacterium</taxon>
    </lineage>
</organism>
<evidence type="ECO:0008006" key="4">
    <source>
        <dbReference type="Google" id="ProtNLM"/>
    </source>
</evidence>
<name>A0ABW8YCB1_9FLAO</name>
<feature type="transmembrane region" description="Helical" evidence="1">
    <location>
        <begin position="50"/>
        <end position="71"/>
    </location>
</feature>
<evidence type="ECO:0000256" key="1">
    <source>
        <dbReference type="SAM" id="Phobius"/>
    </source>
</evidence>